<feature type="transmembrane region" description="Helical" evidence="1">
    <location>
        <begin position="70"/>
        <end position="89"/>
    </location>
</feature>
<dbReference type="AlphaFoldDB" id="A0A6M0H5K9"/>
<keyword evidence="1" id="KW-0472">Membrane</keyword>
<reference evidence="2 3" key="1">
    <citation type="submission" date="2020-02" db="EMBL/GenBank/DDBJ databases">
        <title>Genome assembly of a novel Clostridium senegalense strain.</title>
        <authorList>
            <person name="Gupta T.B."/>
            <person name="Jauregui R."/>
            <person name="Maclean P."/>
            <person name="Nawarathana A."/>
            <person name="Brightwell G."/>
        </authorList>
    </citation>
    <scope>NUCLEOTIDE SEQUENCE [LARGE SCALE GENOMIC DNA]</scope>
    <source>
        <strain evidence="2 3">AGRFS4</strain>
    </source>
</reference>
<sequence length="96" mass="11440">MLSIVLSIICFFLGIIFIIQSPKKESNYIKSNKNHVYEEIQRYCGKHLIYLSLFLGLVGLFFYFYRNPYFFIYELTLIGISILFFIVSLKKYISKL</sequence>
<evidence type="ECO:0000256" key="1">
    <source>
        <dbReference type="SAM" id="Phobius"/>
    </source>
</evidence>
<dbReference type="RefSeq" id="WP_061994525.1">
    <property type="nucleotide sequence ID" value="NZ_JAAGPU010000016.1"/>
</dbReference>
<evidence type="ECO:0000313" key="2">
    <source>
        <dbReference type="EMBL" id="NEU05151.1"/>
    </source>
</evidence>
<comment type="caution">
    <text evidence="2">The sequence shown here is derived from an EMBL/GenBank/DDBJ whole genome shotgun (WGS) entry which is preliminary data.</text>
</comment>
<feature type="transmembrane region" description="Helical" evidence="1">
    <location>
        <begin position="43"/>
        <end position="64"/>
    </location>
</feature>
<accession>A0A6M0H5K9</accession>
<name>A0A6M0H5K9_9CLOT</name>
<dbReference type="Proteomes" id="UP000481872">
    <property type="component" value="Unassembled WGS sequence"/>
</dbReference>
<keyword evidence="1" id="KW-1133">Transmembrane helix</keyword>
<feature type="transmembrane region" description="Helical" evidence="1">
    <location>
        <begin position="6"/>
        <end position="22"/>
    </location>
</feature>
<proteinExistence type="predicted"/>
<keyword evidence="3" id="KW-1185">Reference proteome</keyword>
<gene>
    <name evidence="2" type="ORF">G3M99_09845</name>
</gene>
<organism evidence="2 3">
    <name type="scientific">Clostridium senegalense</name>
    <dbReference type="NCBI Taxonomy" id="1465809"/>
    <lineage>
        <taxon>Bacteria</taxon>
        <taxon>Bacillati</taxon>
        <taxon>Bacillota</taxon>
        <taxon>Clostridia</taxon>
        <taxon>Eubacteriales</taxon>
        <taxon>Clostridiaceae</taxon>
        <taxon>Clostridium</taxon>
    </lineage>
</organism>
<evidence type="ECO:0008006" key="4">
    <source>
        <dbReference type="Google" id="ProtNLM"/>
    </source>
</evidence>
<keyword evidence="1" id="KW-0812">Transmembrane</keyword>
<protein>
    <recommendedName>
        <fullName evidence="4">DUF3784 domain-containing protein</fullName>
    </recommendedName>
</protein>
<dbReference type="EMBL" id="JAAGPU010000016">
    <property type="protein sequence ID" value="NEU05151.1"/>
    <property type="molecule type" value="Genomic_DNA"/>
</dbReference>
<evidence type="ECO:0000313" key="3">
    <source>
        <dbReference type="Proteomes" id="UP000481872"/>
    </source>
</evidence>